<dbReference type="GO" id="GO:0006633">
    <property type="term" value="P:fatty acid biosynthetic process"/>
    <property type="evidence" value="ECO:0007669"/>
    <property type="project" value="TreeGrafter"/>
</dbReference>
<evidence type="ECO:0000313" key="5">
    <source>
        <dbReference type="Proteomes" id="UP000324800"/>
    </source>
</evidence>
<proteinExistence type="predicted"/>
<dbReference type="Pfam" id="PF02801">
    <property type="entry name" value="Ketoacyl-synt_C"/>
    <property type="match status" value="1"/>
</dbReference>
<organism evidence="4 5">
    <name type="scientific">Streblomastix strix</name>
    <dbReference type="NCBI Taxonomy" id="222440"/>
    <lineage>
        <taxon>Eukaryota</taxon>
        <taxon>Metamonada</taxon>
        <taxon>Preaxostyla</taxon>
        <taxon>Oxymonadida</taxon>
        <taxon>Streblomastigidae</taxon>
        <taxon>Streblomastix</taxon>
    </lineage>
</organism>
<dbReference type="PANTHER" id="PTHR43775">
    <property type="entry name" value="FATTY ACID SYNTHASE"/>
    <property type="match status" value="1"/>
</dbReference>
<dbReference type="EMBL" id="SNRW01006751">
    <property type="protein sequence ID" value="KAA6382498.1"/>
    <property type="molecule type" value="Genomic_DNA"/>
</dbReference>
<dbReference type="InterPro" id="IPR014031">
    <property type="entry name" value="Ketoacyl_synth_C"/>
</dbReference>
<evidence type="ECO:0000256" key="2">
    <source>
        <dbReference type="ARBA" id="ARBA00022553"/>
    </source>
</evidence>
<dbReference type="InterPro" id="IPR016039">
    <property type="entry name" value="Thiolase-like"/>
</dbReference>
<keyword evidence="1" id="KW-0596">Phosphopantetheine</keyword>
<reference evidence="4 5" key="1">
    <citation type="submission" date="2019-03" db="EMBL/GenBank/DDBJ databases">
        <title>Single cell metagenomics reveals metabolic interactions within the superorganism composed of flagellate Streblomastix strix and complex community of Bacteroidetes bacteria on its surface.</title>
        <authorList>
            <person name="Treitli S.C."/>
            <person name="Kolisko M."/>
            <person name="Husnik F."/>
            <person name="Keeling P."/>
            <person name="Hampl V."/>
        </authorList>
    </citation>
    <scope>NUCLEOTIDE SEQUENCE [LARGE SCALE GENOMIC DNA]</scope>
    <source>
        <strain evidence="4">ST1C</strain>
    </source>
</reference>
<dbReference type="AlphaFoldDB" id="A0A5J4VIS8"/>
<sequence>MELQMASISGEQLVWLFDRVLRESNVFPSELNYIVEYDTGTLVSDPVECKSIKRILNVNHQRGRPIVVGYVKSNVGHLKPAVGIISLIKVAYALKHNLIPPTISAHTLNPRIDMKALNLKIATQIQSLPVASNENQPRTGTVSAFEFREIHSFYMNNY</sequence>
<evidence type="ECO:0000259" key="3">
    <source>
        <dbReference type="PROSITE" id="PS52004"/>
    </source>
</evidence>
<comment type="caution">
    <text evidence="4">The sequence shown here is derived from an EMBL/GenBank/DDBJ whole genome shotgun (WGS) entry which is preliminary data.</text>
</comment>
<protein>
    <submittedName>
        <fullName evidence="4">Putative peptide synthase</fullName>
    </submittedName>
</protein>
<gene>
    <name evidence="4" type="ORF">EZS28_021974</name>
</gene>
<evidence type="ECO:0000313" key="4">
    <source>
        <dbReference type="EMBL" id="KAA6382498.1"/>
    </source>
</evidence>
<name>A0A5J4VIS8_9EUKA</name>
<dbReference type="InterPro" id="IPR020841">
    <property type="entry name" value="PKS_Beta-ketoAc_synthase_dom"/>
</dbReference>
<dbReference type="Gene3D" id="3.40.47.10">
    <property type="match status" value="1"/>
</dbReference>
<keyword evidence="2" id="KW-0597">Phosphoprotein</keyword>
<dbReference type="Proteomes" id="UP000324800">
    <property type="component" value="Unassembled WGS sequence"/>
</dbReference>
<evidence type="ECO:0000256" key="1">
    <source>
        <dbReference type="ARBA" id="ARBA00022450"/>
    </source>
</evidence>
<dbReference type="SUPFAM" id="SSF53901">
    <property type="entry name" value="Thiolase-like"/>
    <property type="match status" value="1"/>
</dbReference>
<dbReference type="InterPro" id="IPR050091">
    <property type="entry name" value="PKS_NRPS_Biosynth_Enz"/>
</dbReference>
<dbReference type="GO" id="GO:0004312">
    <property type="term" value="F:fatty acid synthase activity"/>
    <property type="evidence" value="ECO:0007669"/>
    <property type="project" value="TreeGrafter"/>
</dbReference>
<dbReference type="PANTHER" id="PTHR43775:SF37">
    <property type="entry name" value="SI:DKEY-61P9.11"/>
    <property type="match status" value="1"/>
</dbReference>
<dbReference type="OrthoDB" id="5334845at2759"/>
<accession>A0A5J4VIS8</accession>
<dbReference type="PROSITE" id="PS52004">
    <property type="entry name" value="KS3_2"/>
    <property type="match status" value="1"/>
</dbReference>
<feature type="domain" description="Ketosynthase family 3 (KS3)" evidence="3">
    <location>
        <begin position="1"/>
        <end position="158"/>
    </location>
</feature>